<evidence type="ECO:0000313" key="2">
    <source>
        <dbReference type="EMBL" id="VEF76804.1"/>
    </source>
</evidence>
<reference evidence="2 3" key="1">
    <citation type="submission" date="2018-12" db="EMBL/GenBank/DDBJ databases">
        <authorList>
            <consortium name="Pathogen Informatics"/>
        </authorList>
    </citation>
    <scope>NUCLEOTIDE SEQUENCE [LARGE SCALE GENOMIC DNA]</scope>
    <source>
        <strain evidence="2 3">NCTC7357</strain>
    </source>
</reference>
<protein>
    <recommendedName>
        <fullName evidence="4">Phage protein</fullName>
    </recommendedName>
</protein>
<dbReference type="Proteomes" id="UP000277437">
    <property type="component" value="Chromosome"/>
</dbReference>
<sequence>MNNAKKMVDDMEIALAEFLRGKMRRLHNSYTLAFEAGWKAKNAANPAEQHQGVNALREDIARSNRIQLAMALDLSAIAQALGIPPEEQQGGAAESIAAIQELHTKLAQLEAAYGPTPGCKQCEEAQECELSSCPECDAEFGPTSAEPSAATREVRHG</sequence>
<feature type="region of interest" description="Disordered" evidence="1">
    <location>
        <begin position="136"/>
        <end position="157"/>
    </location>
</feature>
<organism evidence="2 3">
    <name type="scientific">Pseudomonas chlororaphis</name>
    <dbReference type="NCBI Taxonomy" id="587753"/>
    <lineage>
        <taxon>Bacteria</taxon>
        <taxon>Pseudomonadati</taxon>
        <taxon>Pseudomonadota</taxon>
        <taxon>Gammaproteobacteria</taxon>
        <taxon>Pseudomonadales</taxon>
        <taxon>Pseudomonadaceae</taxon>
        <taxon>Pseudomonas</taxon>
    </lineage>
</organism>
<proteinExistence type="predicted"/>
<evidence type="ECO:0000313" key="3">
    <source>
        <dbReference type="Proteomes" id="UP000277437"/>
    </source>
</evidence>
<accession>A0AAX3G169</accession>
<gene>
    <name evidence="2" type="ORF">NCTC7357_05183</name>
</gene>
<dbReference type="AlphaFoldDB" id="A0AAX3G169"/>
<name>A0AAX3G169_9PSED</name>
<evidence type="ECO:0008006" key="4">
    <source>
        <dbReference type="Google" id="ProtNLM"/>
    </source>
</evidence>
<evidence type="ECO:0000256" key="1">
    <source>
        <dbReference type="SAM" id="MobiDB-lite"/>
    </source>
</evidence>
<dbReference type="EMBL" id="LR134334">
    <property type="protein sequence ID" value="VEF76804.1"/>
    <property type="molecule type" value="Genomic_DNA"/>
</dbReference>
<dbReference type="RefSeq" id="WP_124323678.1">
    <property type="nucleotide sequence ID" value="NZ_CP118137.1"/>
</dbReference>